<keyword evidence="2 5" id="KW-0238">DNA-binding</keyword>
<evidence type="ECO:0000256" key="1">
    <source>
        <dbReference type="ARBA" id="ARBA00023015"/>
    </source>
</evidence>
<keyword evidence="3" id="KW-0804">Transcription</keyword>
<sequence length="186" mass="20942">MVPNYLQHMIDNEAARDDVSKPFGGRKPANIPAPNITHFELARTLERVNRRFAAFMQSEMTRRGVEEIGHAHLMLLLAIGDDEISVTQLMERGPYAGTNLSYYLKQLGESGYIERNALQRDRRAARIKLSEKGKELCADMTAIAANCHKIVADSPDNIRNLEITFKTLDRIEQTWASAAIFGPRGE</sequence>
<protein>
    <submittedName>
        <fullName evidence="5">DNA-binding MarR family transcriptional regulator</fullName>
    </submittedName>
</protein>
<organism evidence="5 6">
    <name type="scientific">Phyllobacterium ifriqiyense</name>
    <dbReference type="NCBI Taxonomy" id="314238"/>
    <lineage>
        <taxon>Bacteria</taxon>
        <taxon>Pseudomonadati</taxon>
        <taxon>Pseudomonadota</taxon>
        <taxon>Alphaproteobacteria</taxon>
        <taxon>Hyphomicrobiales</taxon>
        <taxon>Phyllobacteriaceae</taxon>
        <taxon>Phyllobacterium</taxon>
    </lineage>
</organism>
<comment type="caution">
    <text evidence="5">The sequence shown here is derived from an EMBL/GenBank/DDBJ whole genome shotgun (WGS) entry which is preliminary data.</text>
</comment>
<keyword evidence="1" id="KW-0805">Transcription regulation</keyword>
<evidence type="ECO:0000313" key="5">
    <source>
        <dbReference type="EMBL" id="MDQ0995790.1"/>
    </source>
</evidence>
<dbReference type="PANTHER" id="PTHR42756:SF1">
    <property type="entry name" value="TRANSCRIPTIONAL REPRESSOR OF EMRAB OPERON"/>
    <property type="match status" value="1"/>
</dbReference>
<dbReference type="InterPro" id="IPR036390">
    <property type="entry name" value="WH_DNA-bd_sf"/>
</dbReference>
<dbReference type="GO" id="GO:0003677">
    <property type="term" value="F:DNA binding"/>
    <property type="evidence" value="ECO:0007669"/>
    <property type="project" value="UniProtKB-KW"/>
</dbReference>
<dbReference type="PANTHER" id="PTHR42756">
    <property type="entry name" value="TRANSCRIPTIONAL REGULATOR, MARR"/>
    <property type="match status" value="1"/>
</dbReference>
<dbReference type="PRINTS" id="PR00598">
    <property type="entry name" value="HTHMARR"/>
</dbReference>
<dbReference type="SMART" id="SM00347">
    <property type="entry name" value="HTH_MARR"/>
    <property type="match status" value="1"/>
</dbReference>
<gene>
    <name evidence="5" type="ORF">QFZ34_000967</name>
</gene>
<dbReference type="InterPro" id="IPR000835">
    <property type="entry name" value="HTH_MarR-typ"/>
</dbReference>
<keyword evidence="6" id="KW-1185">Reference proteome</keyword>
<dbReference type="RefSeq" id="WP_307277560.1">
    <property type="nucleotide sequence ID" value="NZ_JAUSZT010000002.1"/>
</dbReference>
<dbReference type="Pfam" id="PF12802">
    <property type="entry name" value="MarR_2"/>
    <property type="match status" value="1"/>
</dbReference>
<dbReference type="EMBL" id="JAUSZT010000002">
    <property type="protein sequence ID" value="MDQ0995790.1"/>
    <property type="molecule type" value="Genomic_DNA"/>
</dbReference>
<evidence type="ECO:0000256" key="2">
    <source>
        <dbReference type="ARBA" id="ARBA00023125"/>
    </source>
</evidence>
<dbReference type="PROSITE" id="PS50995">
    <property type="entry name" value="HTH_MARR_2"/>
    <property type="match status" value="1"/>
</dbReference>
<evidence type="ECO:0000256" key="3">
    <source>
        <dbReference type="ARBA" id="ARBA00023163"/>
    </source>
</evidence>
<dbReference type="SUPFAM" id="SSF46785">
    <property type="entry name" value="Winged helix' DNA-binding domain"/>
    <property type="match status" value="1"/>
</dbReference>
<evidence type="ECO:0000313" key="6">
    <source>
        <dbReference type="Proteomes" id="UP001237780"/>
    </source>
</evidence>
<evidence type="ECO:0000259" key="4">
    <source>
        <dbReference type="PROSITE" id="PS50995"/>
    </source>
</evidence>
<feature type="domain" description="HTH marR-type" evidence="4">
    <location>
        <begin position="38"/>
        <end position="173"/>
    </location>
</feature>
<name>A0ABU0S4W2_9HYPH</name>
<accession>A0ABU0S4W2</accession>
<dbReference type="InterPro" id="IPR036388">
    <property type="entry name" value="WH-like_DNA-bd_sf"/>
</dbReference>
<dbReference type="Proteomes" id="UP001237780">
    <property type="component" value="Unassembled WGS sequence"/>
</dbReference>
<dbReference type="Gene3D" id="1.10.10.10">
    <property type="entry name" value="Winged helix-like DNA-binding domain superfamily/Winged helix DNA-binding domain"/>
    <property type="match status" value="1"/>
</dbReference>
<proteinExistence type="predicted"/>
<reference evidence="5 6" key="1">
    <citation type="submission" date="2023-07" db="EMBL/GenBank/DDBJ databases">
        <title>Comparative genomics of wheat-associated soil bacteria to identify genetic determinants of phenazine resistance.</title>
        <authorList>
            <person name="Mouncey N."/>
        </authorList>
    </citation>
    <scope>NUCLEOTIDE SEQUENCE [LARGE SCALE GENOMIC DNA]</scope>
    <source>
        <strain evidence="5 6">W4I11</strain>
    </source>
</reference>